<evidence type="ECO:0000313" key="2">
    <source>
        <dbReference type="Proteomes" id="UP000634004"/>
    </source>
</evidence>
<gene>
    <name evidence="1" type="ORF">GCM10009069_28990</name>
</gene>
<dbReference type="AlphaFoldDB" id="A0A8J3CS87"/>
<dbReference type="InterPro" id="IPR036280">
    <property type="entry name" value="Multihaem_cyt_sf"/>
</dbReference>
<reference evidence="1" key="1">
    <citation type="journal article" date="2014" name="Int. J. Syst. Evol. Microbiol.">
        <title>Complete genome sequence of Corynebacterium casei LMG S-19264T (=DSM 44701T), isolated from a smear-ripened cheese.</title>
        <authorList>
            <consortium name="US DOE Joint Genome Institute (JGI-PGF)"/>
            <person name="Walter F."/>
            <person name="Albersmeier A."/>
            <person name="Kalinowski J."/>
            <person name="Ruckert C."/>
        </authorList>
    </citation>
    <scope>NUCLEOTIDE SEQUENCE</scope>
    <source>
        <strain evidence="1">KCTC 32513</strain>
    </source>
</reference>
<proteinExistence type="predicted"/>
<sequence length="299" mass="32822">MVSLGLYALEKPDVRANVCLSCHVGSDAPGQFVDHRLMAAGHPRMSFELDLFTALQRHHDEDVDYFLRKEVSTGAQVWAVGQARALERQLTLFSNPNLNMDGIFPEPVFFDCQSCHQDISDDPNYRPNAVLNPVRPVTPGQVRFNDAHMIMLLAIAEQIAPNEADALRQEIKAFHASLSGHGDRSEASEALQLTASRFATFAGSADFNRERTLGLIERIADDVVTDRYTDYAAAEQAVMAIDTLLSSMVAADQVALSEVDAIRGGVELAYDAVSDSNRYSQLALANALRDLRADVTGLR</sequence>
<protein>
    <submittedName>
        <fullName evidence="1">Uncharacterized protein</fullName>
    </submittedName>
</protein>
<reference evidence="1" key="2">
    <citation type="submission" date="2020-09" db="EMBL/GenBank/DDBJ databases">
        <authorList>
            <person name="Sun Q."/>
            <person name="Kim S."/>
        </authorList>
    </citation>
    <scope>NUCLEOTIDE SEQUENCE</scope>
    <source>
        <strain evidence="1">KCTC 32513</strain>
    </source>
</reference>
<name>A0A8J3CS87_9PROT</name>
<keyword evidence="2" id="KW-1185">Reference proteome</keyword>
<organism evidence="1 2">
    <name type="scientific">Algimonas arctica</name>
    <dbReference type="NCBI Taxonomy" id="1479486"/>
    <lineage>
        <taxon>Bacteria</taxon>
        <taxon>Pseudomonadati</taxon>
        <taxon>Pseudomonadota</taxon>
        <taxon>Alphaproteobacteria</taxon>
        <taxon>Maricaulales</taxon>
        <taxon>Robiginitomaculaceae</taxon>
        <taxon>Algimonas</taxon>
    </lineage>
</organism>
<dbReference type="EMBL" id="BMZH01000021">
    <property type="protein sequence ID" value="GHB04593.1"/>
    <property type="molecule type" value="Genomic_DNA"/>
</dbReference>
<accession>A0A8J3CS87</accession>
<comment type="caution">
    <text evidence="1">The sequence shown here is derived from an EMBL/GenBank/DDBJ whole genome shotgun (WGS) entry which is preliminary data.</text>
</comment>
<dbReference type="SUPFAM" id="SSF48695">
    <property type="entry name" value="Multiheme cytochromes"/>
    <property type="match status" value="1"/>
</dbReference>
<evidence type="ECO:0000313" key="1">
    <source>
        <dbReference type="EMBL" id="GHB04593.1"/>
    </source>
</evidence>
<dbReference type="Proteomes" id="UP000634004">
    <property type="component" value="Unassembled WGS sequence"/>
</dbReference>